<dbReference type="InterPro" id="IPR002182">
    <property type="entry name" value="NB-ARC"/>
</dbReference>
<dbReference type="GO" id="GO:0043531">
    <property type="term" value="F:ADP binding"/>
    <property type="evidence" value="ECO:0007669"/>
    <property type="project" value="InterPro"/>
</dbReference>
<feature type="domain" description="NB-ARC" evidence="3">
    <location>
        <begin position="42"/>
        <end position="85"/>
    </location>
</feature>
<evidence type="ECO:0000313" key="5">
    <source>
        <dbReference type="Proteomes" id="UP000224567"/>
    </source>
</evidence>
<evidence type="ECO:0000256" key="2">
    <source>
        <dbReference type="ARBA" id="ARBA00022821"/>
    </source>
</evidence>
<reference evidence="4 5" key="1">
    <citation type="journal article" date="2017" name="Genome Biol.">
        <title>New reference genome sequences of hot pepper reveal the massive evolution of plant disease-resistance genes by retroduplication.</title>
        <authorList>
            <person name="Kim S."/>
            <person name="Park J."/>
            <person name="Yeom S.I."/>
            <person name="Kim Y.M."/>
            <person name="Seo E."/>
            <person name="Kim K.T."/>
            <person name="Kim M.S."/>
            <person name="Lee J.M."/>
            <person name="Cheong K."/>
            <person name="Shin H.S."/>
            <person name="Kim S.B."/>
            <person name="Han K."/>
            <person name="Lee J."/>
            <person name="Park M."/>
            <person name="Lee H.A."/>
            <person name="Lee H.Y."/>
            <person name="Lee Y."/>
            <person name="Oh S."/>
            <person name="Lee J.H."/>
            <person name="Choi E."/>
            <person name="Choi E."/>
            <person name="Lee S.E."/>
            <person name="Jeon J."/>
            <person name="Kim H."/>
            <person name="Choi G."/>
            <person name="Song H."/>
            <person name="Lee J."/>
            <person name="Lee S.C."/>
            <person name="Kwon J.K."/>
            <person name="Lee H.Y."/>
            <person name="Koo N."/>
            <person name="Hong Y."/>
            <person name="Kim R.W."/>
            <person name="Kang W.H."/>
            <person name="Huh J.H."/>
            <person name="Kang B.C."/>
            <person name="Yang T.J."/>
            <person name="Lee Y.H."/>
            <person name="Bennetzen J.L."/>
            <person name="Choi D."/>
        </authorList>
    </citation>
    <scope>NUCLEOTIDE SEQUENCE [LARGE SCALE GENOMIC DNA]</scope>
    <source>
        <strain evidence="5">cv. PBC81</strain>
    </source>
</reference>
<keyword evidence="1" id="KW-0433">Leucine-rich repeat</keyword>
<accession>A0A2G2X9J1</accession>
<evidence type="ECO:0000313" key="4">
    <source>
        <dbReference type="EMBL" id="PHT54143.1"/>
    </source>
</evidence>
<dbReference type="STRING" id="33114.A0A2G2X9J1"/>
<dbReference type="InterPro" id="IPR042197">
    <property type="entry name" value="Apaf_helical"/>
</dbReference>
<dbReference type="AlphaFoldDB" id="A0A2G2X9J1"/>
<dbReference type="PANTHER" id="PTHR36766:SF30">
    <property type="entry name" value="TIR-NBS TYPE DISEASE RESISTANCE PROTEIN-RELATED"/>
    <property type="match status" value="1"/>
</dbReference>
<evidence type="ECO:0000259" key="3">
    <source>
        <dbReference type="Pfam" id="PF00931"/>
    </source>
</evidence>
<dbReference type="Pfam" id="PF00931">
    <property type="entry name" value="NB-ARC"/>
    <property type="match status" value="1"/>
</dbReference>
<dbReference type="OrthoDB" id="1743638at2759"/>
<dbReference type="PANTHER" id="PTHR36766">
    <property type="entry name" value="PLANT BROAD-SPECTRUM MILDEW RESISTANCE PROTEIN RPW8"/>
    <property type="match status" value="1"/>
</dbReference>
<reference evidence="5" key="2">
    <citation type="journal article" date="2017" name="J. Anim. Genet.">
        <title>Multiple reference genome sequences of hot pepper reveal the massive evolution of plant disease resistance genes by retroduplication.</title>
        <authorList>
            <person name="Kim S."/>
            <person name="Park J."/>
            <person name="Yeom S.-I."/>
            <person name="Kim Y.-M."/>
            <person name="Seo E."/>
            <person name="Kim K.-T."/>
            <person name="Kim M.-S."/>
            <person name="Lee J.M."/>
            <person name="Cheong K."/>
            <person name="Shin H.-S."/>
            <person name="Kim S.-B."/>
            <person name="Han K."/>
            <person name="Lee J."/>
            <person name="Park M."/>
            <person name="Lee H.-A."/>
            <person name="Lee H.-Y."/>
            <person name="Lee Y."/>
            <person name="Oh S."/>
            <person name="Lee J.H."/>
            <person name="Choi E."/>
            <person name="Choi E."/>
            <person name="Lee S.E."/>
            <person name="Jeon J."/>
            <person name="Kim H."/>
            <person name="Choi G."/>
            <person name="Song H."/>
            <person name="Lee J."/>
            <person name="Lee S.-C."/>
            <person name="Kwon J.-K."/>
            <person name="Lee H.-Y."/>
            <person name="Koo N."/>
            <person name="Hong Y."/>
            <person name="Kim R.W."/>
            <person name="Kang W.-H."/>
            <person name="Huh J.H."/>
            <person name="Kang B.-C."/>
            <person name="Yang T.-J."/>
            <person name="Lee Y.-H."/>
            <person name="Bennetzen J.L."/>
            <person name="Choi D."/>
        </authorList>
    </citation>
    <scope>NUCLEOTIDE SEQUENCE [LARGE SCALE GENOMIC DNA]</scope>
    <source>
        <strain evidence="5">cv. PBC81</strain>
    </source>
</reference>
<protein>
    <recommendedName>
        <fullName evidence="3">NB-ARC domain-containing protein</fullName>
    </recommendedName>
</protein>
<comment type="caution">
    <text evidence="4">The sequence shown here is derived from an EMBL/GenBank/DDBJ whole genome shotgun (WGS) entry which is preliminary data.</text>
</comment>
<proteinExistence type="predicted"/>
<dbReference type="SUPFAM" id="SSF52540">
    <property type="entry name" value="P-loop containing nucleoside triphosphate hydrolases"/>
    <property type="match status" value="1"/>
</dbReference>
<sequence>MDLLRNIIKFIEGRTKENLDLLEKMTQTDLESYLRDLLKERNKSGSRVIITTRKEDVPERADDRGSVQRLRFLSRKESWDLFSRKLLDVWAVVPEMERLARDMVGKCGDLPLAIVVLSGLLSPKRGLEEWKKFPALEFLKSSQKFHKLGLDGRIEKLPLMDSFPNSITLISLSHSELMDDAKPILRMLPNLRNLELEAAYEGKEITCSDNSFS</sequence>
<dbReference type="Gene3D" id="1.10.8.430">
    <property type="entry name" value="Helical domain of apoptotic protease-activating factors"/>
    <property type="match status" value="1"/>
</dbReference>
<dbReference type="InterPro" id="IPR027417">
    <property type="entry name" value="P-loop_NTPase"/>
</dbReference>
<keyword evidence="2" id="KW-0611">Plant defense</keyword>
<name>A0A2G2X9J1_CAPBA</name>
<organism evidence="4 5">
    <name type="scientific">Capsicum baccatum</name>
    <name type="common">Peruvian pepper</name>
    <dbReference type="NCBI Taxonomy" id="33114"/>
    <lineage>
        <taxon>Eukaryota</taxon>
        <taxon>Viridiplantae</taxon>
        <taxon>Streptophyta</taxon>
        <taxon>Embryophyta</taxon>
        <taxon>Tracheophyta</taxon>
        <taxon>Spermatophyta</taxon>
        <taxon>Magnoliopsida</taxon>
        <taxon>eudicotyledons</taxon>
        <taxon>Gunneridae</taxon>
        <taxon>Pentapetalae</taxon>
        <taxon>asterids</taxon>
        <taxon>lamiids</taxon>
        <taxon>Solanales</taxon>
        <taxon>Solanaceae</taxon>
        <taxon>Solanoideae</taxon>
        <taxon>Capsiceae</taxon>
        <taxon>Capsicum</taxon>
    </lineage>
</organism>
<keyword evidence="5" id="KW-1185">Reference proteome</keyword>
<dbReference type="GO" id="GO:0006952">
    <property type="term" value="P:defense response"/>
    <property type="evidence" value="ECO:0007669"/>
    <property type="project" value="UniProtKB-KW"/>
</dbReference>
<evidence type="ECO:0000256" key="1">
    <source>
        <dbReference type="ARBA" id="ARBA00022614"/>
    </source>
</evidence>
<gene>
    <name evidence="4" type="ORF">CQW23_08605</name>
</gene>
<dbReference type="Proteomes" id="UP000224567">
    <property type="component" value="Unassembled WGS sequence"/>
</dbReference>
<dbReference type="EMBL" id="MLFT02000003">
    <property type="protein sequence ID" value="PHT54143.1"/>
    <property type="molecule type" value="Genomic_DNA"/>
</dbReference>